<gene>
    <name evidence="2" type="ORF">FIBSPDRAFT_866066</name>
</gene>
<accession>A0A166F304</accession>
<name>A0A166F304_9AGAM</name>
<dbReference type="Proteomes" id="UP000076532">
    <property type="component" value="Unassembled WGS sequence"/>
</dbReference>
<protein>
    <submittedName>
        <fullName evidence="2">Uncharacterized protein</fullName>
    </submittedName>
</protein>
<evidence type="ECO:0000313" key="3">
    <source>
        <dbReference type="Proteomes" id="UP000076532"/>
    </source>
</evidence>
<reference evidence="2 3" key="1">
    <citation type="journal article" date="2016" name="Mol. Biol. Evol.">
        <title>Comparative Genomics of Early-Diverging Mushroom-Forming Fungi Provides Insights into the Origins of Lignocellulose Decay Capabilities.</title>
        <authorList>
            <person name="Nagy L.G."/>
            <person name="Riley R."/>
            <person name="Tritt A."/>
            <person name="Adam C."/>
            <person name="Daum C."/>
            <person name="Floudas D."/>
            <person name="Sun H."/>
            <person name="Yadav J.S."/>
            <person name="Pangilinan J."/>
            <person name="Larsson K.H."/>
            <person name="Matsuura K."/>
            <person name="Barry K."/>
            <person name="Labutti K."/>
            <person name="Kuo R."/>
            <person name="Ohm R.A."/>
            <person name="Bhattacharya S.S."/>
            <person name="Shirouzu T."/>
            <person name="Yoshinaga Y."/>
            <person name="Martin F.M."/>
            <person name="Grigoriev I.V."/>
            <person name="Hibbett D.S."/>
        </authorList>
    </citation>
    <scope>NUCLEOTIDE SEQUENCE [LARGE SCALE GENOMIC DNA]</scope>
    <source>
        <strain evidence="2 3">CBS 109695</strain>
    </source>
</reference>
<proteinExistence type="predicted"/>
<dbReference type="EMBL" id="KV417594">
    <property type="protein sequence ID" value="KZP16382.1"/>
    <property type="molecule type" value="Genomic_DNA"/>
</dbReference>
<evidence type="ECO:0000313" key="2">
    <source>
        <dbReference type="EMBL" id="KZP16382.1"/>
    </source>
</evidence>
<organism evidence="2 3">
    <name type="scientific">Athelia psychrophila</name>
    <dbReference type="NCBI Taxonomy" id="1759441"/>
    <lineage>
        <taxon>Eukaryota</taxon>
        <taxon>Fungi</taxon>
        <taxon>Dikarya</taxon>
        <taxon>Basidiomycota</taxon>
        <taxon>Agaricomycotina</taxon>
        <taxon>Agaricomycetes</taxon>
        <taxon>Agaricomycetidae</taxon>
        <taxon>Atheliales</taxon>
        <taxon>Atheliaceae</taxon>
        <taxon>Athelia</taxon>
    </lineage>
</organism>
<evidence type="ECO:0000256" key="1">
    <source>
        <dbReference type="SAM" id="MobiDB-lite"/>
    </source>
</evidence>
<dbReference type="AlphaFoldDB" id="A0A166F304"/>
<sequence length="67" mass="7276">MIYPLSTAVCNSTRRRPCSKVETAPPKPGRPQPERTIIKTGSGTIRASAEIYRIQNPDQATVPSLAP</sequence>
<keyword evidence="3" id="KW-1185">Reference proteome</keyword>
<feature type="region of interest" description="Disordered" evidence="1">
    <location>
        <begin position="13"/>
        <end position="44"/>
    </location>
</feature>